<feature type="signal peptide" evidence="9">
    <location>
        <begin position="1"/>
        <end position="19"/>
    </location>
</feature>
<dbReference type="InterPro" id="IPR011250">
    <property type="entry name" value="OMP/PagP_B-barrel"/>
</dbReference>
<organism evidence="11 12">
    <name type="scientific">Faecalibacter bovis</name>
    <dbReference type="NCBI Taxonomy" id="2898187"/>
    <lineage>
        <taxon>Bacteria</taxon>
        <taxon>Pseudomonadati</taxon>
        <taxon>Bacteroidota</taxon>
        <taxon>Flavobacteriia</taxon>
        <taxon>Flavobacteriales</taxon>
        <taxon>Weeksellaceae</taxon>
        <taxon>Faecalibacter</taxon>
    </lineage>
</organism>
<keyword evidence="6" id="KW-0626">Porin</keyword>
<dbReference type="EMBL" id="CP072842">
    <property type="protein sequence ID" value="QTV06013.1"/>
    <property type="molecule type" value="Genomic_DNA"/>
</dbReference>
<dbReference type="InterPro" id="IPR036737">
    <property type="entry name" value="OmpA-like_sf"/>
</dbReference>
<name>A0ABX7XDN4_9FLAO</name>
<feature type="chain" id="PRO_5047349066" evidence="9">
    <location>
        <begin position="20"/>
        <end position="467"/>
    </location>
</feature>
<keyword evidence="3" id="KW-1134">Transmembrane beta strand</keyword>
<dbReference type="PANTHER" id="PTHR30329">
    <property type="entry name" value="STATOR ELEMENT OF FLAGELLAR MOTOR COMPLEX"/>
    <property type="match status" value="1"/>
</dbReference>
<evidence type="ECO:0000256" key="6">
    <source>
        <dbReference type="ARBA" id="ARBA00023114"/>
    </source>
</evidence>
<reference evidence="12" key="2">
    <citation type="submission" date="2021-04" db="EMBL/GenBank/DDBJ databases">
        <title>Taxonomy of Flavobacteriaceae bacterium ZY171143.</title>
        <authorList>
            <person name="Li F."/>
        </authorList>
    </citation>
    <scope>NUCLEOTIDE SEQUENCE [LARGE SCALE GENOMIC DNA]</scope>
    <source>
        <strain evidence="12">ZY171143</strain>
    </source>
</reference>
<keyword evidence="5" id="KW-0406">Ion transport</keyword>
<evidence type="ECO:0000256" key="9">
    <source>
        <dbReference type="SAM" id="SignalP"/>
    </source>
</evidence>
<dbReference type="PROSITE" id="PS01068">
    <property type="entry name" value="OMPA_1"/>
    <property type="match status" value="1"/>
</dbReference>
<dbReference type="SUPFAM" id="SSF56925">
    <property type="entry name" value="OMPA-like"/>
    <property type="match status" value="1"/>
</dbReference>
<evidence type="ECO:0000256" key="3">
    <source>
        <dbReference type="ARBA" id="ARBA00022452"/>
    </source>
</evidence>
<keyword evidence="7" id="KW-0472">Membrane</keyword>
<evidence type="ECO:0000256" key="1">
    <source>
        <dbReference type="ARBA" id="ARBA00004571"/>
    </source>
</evidence>
<dbReference type="PRINTS" id="PR01021">
    <property type="entry name" value="OMPADOMAIN"/>
</dbReference>
<evidence type="ECO:0000256" key="5">
    <source>
        <dbReference type="ARBA" id="ARBA00023065"/>
    </source>
</evidence>
<dbReference type="InterPro" id="IPR006664">
    <property type="entry name" value="OMP_bac"/>
</dbReference>
<dbReference type="SUPFAM" id="SSF103088">
    <property type="entry name" value="OmpA-like"/>
    <property type="match status" value="1"/>
</dbReference>
<evidence type="ECO:0000313" key="12">
    <source>
        <dbReference type="Proteomes" id="UP000672011"/>
    </source>
</evidence>
<keyword evidence="4" id="KW-0812">Transmembrane</keyword>
<dbReference type="InterPro" id="IPR028974">
    <property type="entry name" value="TSP_type-3_rpt"/>
</dbReference>
<keyword evidence="2" id="KW-0813">Transport</keyword>
<evidence type="ECO:0000256" key="8">
    <source>
        <dbReference type="ARBA" id="ARBA00023237"/>
    </source>
</evidence>
<dbReference type="RefSeq" id="WP_317192138.1">
    <property type="nucleotide sequence ID" value="NZ_CP072842.1"/>
</dbReference>
<dbReference type="PANTHER" id="PTHR30329:SF21">
    <property type="entry name" value="LIPOPROTEIN YIAD-RELATED"/>
    <property type="match status" value="1"/>
</dbReference>
<evidence type="ECO:0000313" key="11">
    <source>
        <dbReference type="EMBL" id="QTV06013.1"/>
    </source>
</evidence>
<evidence type="ECO:0000256" key="4">
    <source>
        <dbReference type="ARBA" id="ARBA00022692"/>
    </source>
</evidence>
<keyword evidence="9" id="KW-0732">Signal</keyword>
<dbReference type="CDD" id="cd07185">
    <property type="entry name" value="OmpA_C-like"/>
    <property type="match status" value="1"/>
</dbReference>
<dbReference type="Proteomes" id="UP000672011">
    <property type="component" value="Chromosome"/>
</dbReference>
<dbReference type="InterPro" id="IPR006665">
    <property type="entry name" value="OmpA-like"/>
</dbReference>
<dbReference type="InterPro" id="IPR050330">
    <property type="entry name" value="Bact_OuterMem_StrucFunc"/>
</dbReference>
<comment type="subcellular location">
    <subcellularLocation>
        <location evidence="1">Cell outer membrane</location>
        <topology evidence="1">Multi-pass membrane protein</topology>
    </subcellularLocation>
</comment>
<dbReference type="Pfam" id="PF00691">
    <property type="entry name" value="OmpA"/>
    <property type="match status" value="1"/>
</dbReference>
<evidence type="ECO:0000256" key="7">
    <source>
        <dbReference type="ARBA" id="ARBA00023136"/>
    </source>
</evidence>
<feature type="domain" description="OmpA-like" evidence="10">
    <location>
        <begin position="359"/>
        <end position="439"/>
    </location>
</feature>
<evidence type="ECO:0000256" key="2">
    <source>
        <dbReference type="ARBA" id="ARBA00022448"/>
    </source>
</evidence>
<gene>
    <name evidence="11" type="ORF">J9309_01305</name>
</gene>
<evidence type="ECO:0000259" key="10">
    <source>
        <dbReference type="Pfam" id="PF00691"/>
    </source>
</evidence>
<keyword evidence="8" id="KW-0998">Cell outer membrane</keyword>
<accession>A0ABX7XDN4</accession>
<sequence length="467" mass="51519">MKKYLLTFSFLSLFSVAFGQETDQKKHFTNEDRKFNDWSVSVYGGGNLLQNSDLTSWSGGWFTPGYDLQFQVNKQITHAFGLSLQYQYGNTRQKGLVDDMYISNYRGYVWGKTEYQGISVLGDLNISSLWRRADNTSKYLWSLHGYAGVGILAYEATRNNYNGSGNNFITVTDQKLSDKSVYSQIGAGLRHKVSNRIDLELKAMYVMSGDEEFDASGKPWPGYWSAADIEEGRDDNMLTLSLGLHFKIGKHPEALQWSSPLSGGAGLGLSDNTLFECVDADGDGVCDQWDRCLDTPAGVRVDGSGCSLDSDGDGVPDSEDKCPTIPGPPTNGGCPEKLVQISGDEVAILVSSALEGVEFDYDSDRIREVSYGKLDNAAEVLKANPNYKFYVEGHTDAAGGVEYNQKLSERRAASVIRYLSNKGVNTANLTAVGKGKSELKHVECNPVTNCPAWKNLENRRVIFKEIK</sequence>
<dbReference type="SUPFAM" id="SSF103647">
    <property type="entry name" value="TSP type-3 repeat"/>
    <property type="match status" value="1"/>
</dbReference>
<protein>
    <submittedName>
        <fullName evidence="11">OmpA family protein</fullName>
    </submittedName>
</protein>
<dbReference type="Gene3D" id="3.30.1330.60">
    <property type="entry name" value="OmpA-like domain"/>
    <property type="match status" value="1"/>
</dbReference>
<keyword evidence="12" id="KW-1185">Reference proteome</keyword>
<reference evidence="11 12" key="1">
    <citation type="journal article" date="2021" name="Int. J. Syst. Evol. Microbiol.">
        <title>Faecalibacter bovis sp. nov., isolated from cow faeces.</title>
        <authorList>
            <person name="Li F."/>
            <person name="Zhao W."/>
            <person name="Hong Q."/>
            <person name="Shao Q."/>
            <person name="Song J."/>
            <person name="Yang S."/>
        </authorList>
    </citation>
    <scope>NUCLEOTIDE SEQUENCE [LARGE SCALE GENOMIC DNA]</scope>
    <source>
        <strain evidence="11 12">ZY171143</strain>
    </source>
</reference>
<dbReference type="InterPro" id="IPR006690">
    <property type="entry name" value="OMPA-like_CS"/>
</dbReference>
<proteinExistence type="predicted"/>